<keyword evidence="3" id="KW-1185">Reference proteome</keyword>
<sequence length="180" mass="20056">MLSNSDTRVGAVRFLLAWSILSNVGYKSQVDHTLLPPALAECLCAMNLETQSSSALLSQWRHVTGALIPPSKTMSSDDPRQFNISQLARDVNDVLRSFASPDDIGRFANMTEILRQGAYVGYVTLVQPTTWAFEWEDEADGRHANELVVFPALVQISDEHGRPRNKALRSMDKQSVPRAR</sequence>
<proteinExistence type="predicted"/>
<protein>
    <submittedName>
        <fullName evidence="2">Uncharacterized protein</fullName>
    </submittedName>
</protein>
<dbReference type="VEuPathDB" id="FungiDB:MYCFIDRAFT_212430"/>
<dbReference type="GeneID" id="19337711"/>
<dbReference type="Proteomes" id="UP000016932">
    <property type="component" value="Unassembled WGS sequence"/>
</dbReference>
<dbReference type="EMBL" id="KB446563">
    <property type="protein sequence ID" value="EME78604.1"/>
    <property type="molecule type" value="Genomic_DNA"/>
</dbReference>
<reference evidence="2 3" key="1">
    <citation type="journal article" date="2012" name="PLoS Pathog.">
        <title>Diverse lifestyles and strategies of plant pathogenesis encoded in the genomes of eighteen Dothideomycetes fungi.</title>
        <authorList>
            <person name="Ohm R.A."/>
            <person name="Feau N."/>
            <person name="Henrissat B."/>
            <person name="Schoch C.L."/>
            <person name="Horwitz B.A."/>
            <person name="Barry K.W."/>
            <person name="Condon B.J."/>
            <person name="Copeland A.C."/>
            <person name="Dhillon B."/>
            <person name="Glaser F."/>
            <person name="Hesse C.N."/>
            <person name="Kosti I."/>
            <person name="LaButti K."/>
            <person name="Lindquist E.A."/>
            <person name="Lucas S."/>
            <person name="Salamov A.A."/>
            <person name="Bradshaw R.E."/>
            <person name="Ciuffetti L."/>
            <person name="Hamelin R.C."/>
            <person name="Kema G.H.J."/>
            <person name="Lawrence C."/>
            <person name="Scott J.A."/>
            <person name="Spatafora J.W."/>
            <person name="Turgeon B.G."/>
            <person name="de Wit P.J.G.M."/>
            <person name="Zhong S."/>
            <person name="Goodwin S.B."/>
            <person name="Grigoriev I.V."/>
        </authorList>
    </citation>
    <scope>NUCLEOTIDE SEQUENCE [LARGE SCALE GENOMIC DNA]</scope>
    <source>
        <strain evidence="2 3">CIRAD86</strain>
    </source>
</reference>
<dbReference type="eggNOG" id="ENOG502SVX1">
    <property type="taxonomic scope" value="Eukaryota"/>
</dbReference>
<evidence type="ECO:0000256" key="1">
    <source>
        <dbReference type="SAM" id="MobiDB-lite"/>
    </source>
</evidence>
<feature type="region of interest" description="Disordered" evidence="1">
    <location>
        <begin position="161"/>
        <end position="180"/>
    </location>
</feature>
<gene>
    <name evidence="2" type="ORF">MYCFIDRAFT_212430</name>
</gene>
<dbReference type="AlphaFoldDB" id="M2ZHJ0"/>
<name>M2ZHJ0_PSEFD</name>
<dbReference type="KEGG" id="pfj:MYCFIDRAFT_212430"/>
<evidence type="ECO:0000313" key="2">
    <source>
        <dbReference type="EMBL" id="EME78604.1"/>
    </source>
</evidence>
<evidence type="ECO:0000313" key="3">
    <source>
        <dbReference type="Proteomes" id="UP000016932"/>
    </source>
</evidence>
<organism evidence="2 3">
    <name type="scientific">Pseudocercospora fijiensis (strain CIRAD86)</name>
    <name type="common">Black leaf streak disease fungus</name>
    <name type="synonym">Mycosphaerella fijiensis</name>
    <dbReference type="NCBI Taxonomy" id="383855"/>
    <lineage>
        <taxon>Eukaryota</taxon>
        <taxon>Fungi</taxon>
        <taxon>Dikarya</taxon>
        <taxon>Ascomycota</taxon>
        <taxon>Pezizomycotina</taxon>
        <taxon>Dothideomycetes</taxon>
        <taxon>Dothideomycetidae</taxon>
        <taxon>Mycosphaerellales</taxon>
        <taxon>Mycosphaerellaceae</taxon>
        <taxon>Pseudocercospora</taxon>
    </lineage>
</organism>
<accession>M2ZHJ0</accession>
<dbReference type="OrthoDB" id="3650890at2759"/>
<dbReference type="RefSeq" id="XP_007930947.1">
    <property type="nucleotide sequence ID" value="XM_007932756.1"/>
</dbReference>
<dbReference type="HOGENOM" id="CLU_1496873_0_0_1"/>